<reference evidence="2 3" key="1">
    <citation type="journal article" date="2008" name="Nature">
        <title>The Phaeodactylum genome reveals the evolutionary history of diatom genomes.</title>
        <authorList>
            <person name="Bowler C."/>
            <person name="Allen A.E."/>
            <person name="Badger J.H."/>
            <person name="Grimwood J."/>
            <person name="Jabbari K."/>
            <person name="Kuo A."/>
            <person name="Maheswari U."/>
            <person name="Martens C."/>
            <person name="Maumus F."/>
            <person name="Otillar R.P."/>
            <person name="Rayko E."/>
            <person name="Salamov A."/>
            <person name="Vandepoele K."/>
            <person name="Beszteri B."/>
            <person name="Gruber A."/>
            <person name="Heijde M."/>
            <person name="Katinka M."/>
            <person name="Mock T."/>
            <person name="Valentin K."/>
            <person name="Verret F."/>
            <person name="Berges J.A."/>
            <person name="Brownlee C."/>
            <person name="Cadoret J.P."/>
            <person name="Chiovitti A."/>
            <person name="Choi C.J."/>
            <person name="Coesel S."/>
            <person name="De Martino A."/>
            <person name="Detter J.C."/>
            <person name="Durkin C."/>
            <person name="Falciatore A."/>
            <person name="Fournet J."/>
            <person name="Haruta M."/>
            <person name="Huysman M.J."/>
            <person name="Jenkins B.D."/>
            <person name="Jiroutova K."/>
            <person name="Jorgensen R.E."/>
            <person name="Joubert Y."/>
            <person name="Kaplan A."/>
            <person name="Kroger N."/>
            <person name="Kroth P.G."/>
            <person name="La Roche J."/>
            <person name="Lindquist E."/>
            <person name="Lommer M."/>
            <person name="Martin-Jezequel V."/>
            <person name="Lopez P.J."/>
            <person name="Lucas S."/>
            <person name="Mangogna M."/>
            <person name="McGinnis K."/>
            <person name="Medlin L.K."/>
            <person name="Montsant A."/>
            <person name="Oudot-Le Secq M.P."/>
            <person name="Napoli C."/>
            <person name="Obornik M."/>
            <person name="Parker M.S."/>
            <person name="Petit J.L."/>
            <person name="Porcel B.M."/>
            <person name="Poulsen N."/>
            <person name="Robison M."/>
            <person name="Rychlewski L."/>
            <person name="Rynearson T.A."/>
            <person name="Schmutz J."/>
            <person name="Shapiro H."/>
            <person name="Siaut M."/>
            <person name="Stanley M."/>
            <person name="Sussman M.R."/>
            <person name="Taylor A.R."/>
            <person name="Vardi A."/>
            <person name="von Dassow P."/>
            <person name="Vyverman W."/>
            <person name="Willis A."/>
            <person name="Wyrwicz L.S."/>
            <person name="Rokhsar D.S."/>
            <person name="Weissenbach J."/>
            <person name="Armbrust E.V."/>
            <person name="Green B.R."/>
            <person name="Van de Peer Y."/>
            <person name="Grigoriev I.V."/>
        </authorList>
    </citation>
    <scope>NUCLEOTIDE SEQUENCE [LARGE SCALE GENOMIC DNA]</scope>
    <source>
        <strain evidence="2 3">CCAP 1055/1</strain>
    </source>
</reference>
<dbReference type="Proteomes" id="UP000000759">
    <property type="component" value="Chromosome 2"/>
</dbReference>
<dbReference type="InterPro" id="IPR036034">
    <property type="entry name" value="PDZ_sf"/>
</dbReference>
<feature type="region of interest" description="Disordered" evidence="1">
    <location>
        <begin position="1098"/>
        <end position="1117"/>
    </location>
</feature>
<dbReference type="eggNOG" id="ENOG502SP3B">
    <property type="taxonomic scope" value="Eukaryota"/>
</dbReference>
<evidence type="ECO:0008006" key="4">
    <source>
        <dbReference type="Google" id="ProtNLM"/>
    </source>
</evidence>
<feature type="compositionally biased region" description="Polar residues" evidence="1">
    <location>
        <begin position="441"/>
        <end position="453"/>
    </location>
</feature>
<feature type="region of interest" description="Disordered" evidence="1">
    <location>
        <begin position="67"/>
        <end position="119"/>
    </location>
</feature>
<feature type="region of interest" description="Disordered" evidence="1">
    <location>
        <begin position="1283"/>
        <end position="1320"/>
    </location>
</feature>
<dbReference type="Gene3D" id="2.60.120.650">
    <property type="entry name" value="Cupin"/>
    <property type="match status" value="1"/>
</dbReference>
<feature type="region of interest" description="Disordered" evidence="1">
    <location>
        <begin position="538"/>
        <end position="706"/>
    </location>
</feature>
<feature type="region of interest" description="Disordered" evidence="1">
    <location>
        <begin position="940"/>
        <end position="987"/>
    </location>
</feature>
<feature type="compositionally biased region" description="Basic and acidic residues" evidence="1">
    <location>
        <begin position="429"/>
        <end position="438"/>
    </location>
</feature>
<reference evidence="3" key="2">
    <citation type="submission" date="2008-08" db="EMBL/GenBank/DDBJ databases">
        <authorList>
            <consortium name="Diatom Consortium"/>
            <person name="Grigoriev I."/>
            <person name="Grimwood J."/>
            <person name="Kuo A."/>
            <person name="Otillar R.P."/>
            <person name="Salamov A."/>
            <person name="Detter J.C."/>
            <person name="Lindquist E."/>
            <person name="Shapiro H."/>
            <person name="Lucas S."/>
            <person name="Glavina del Rio T."/>
            <person name="Pitluck S."/>
            <person name="Rokhsar D."/>
            <person name="Bowler C."/>
        </authorList>
    </citation>
    <scope>GENOME REANNOTATION</scope>
    <source>
        <strain evidence="3">CCAP 1055/1</strain>
    </source>
</reference>
<keyword evidence="3" id="KW-1185">Reference proteome</keyword>
<dbReference type="HOGENOM" id="CLU_255353_0_0_1"/>
<sequence length="1385" mass="151940">MPPHSSPSDEEDDYQSINLLESPDAQTPPAVSDTTRPTAGTTPSPATQTLHQLSQVETVDLRYDHSQLTRHQSAAPDSSAATSVGDSGSRNNHTPVTRNHPQPRRTSRKPGQANPGKPVQQFRHGLLVQTFPSLRNAALLTGLSRRFLMQQCRAGLTAVHGTTTLTANNTHTEPVHDEWRYALETNTPTVSPLPLTVTQSTSSPDRIAALHNLAERLAPDYQLVHVTVPPPDSVTLTSTTPVVSLGLSITRSELPIALRRHGIPSATDTTNRIRGCRVDALATNSWAGRCGVRVDDWFLHVAEGSTHQAITTSPLIPLVTMASYDDFVTRAKSWGRQQHSTDGTAETLPPMELYLVRRKVTAPPATVVNLADPSAATVNDVPHRGPLVSPNDPRNRDGLALGHPATPAETATVRKIHVHSTPSKTTSTKRSEPKKPPVDSRNPTAHSIRTNRVQAKRTPDKSWILPNPVAFCHKCNGRLVKVHHAWCRKHAQFANSGADDILERITQGVRLGCAACWQEYQKGRILKDEPHNYECLERQKSIPSSSNDEAEPTQSLEKRPREGIAPKKHIRDQDFPLKRRKLTNARLEQPYQRPTDVKPWLAELQDSDVGGNDSDLSAYQDPDAPRRRPNLKVAHRGVQISNTKIGKTAKSKASLVTNGKAKHGIHKLPKESQRPLKKSQSSKGKETSITSTEPKSAETAPSIVQRENSLSRNAYIVEDDFQMAQKPDSVIDDESTSAGVDWESCEDPWGPPGHTEGDVVLFAPATGLGHHETILPSKRYEAAPFSSSTRYCRTHRTPQEGFHALVLRRDPLADRPWGFECCRHEFGGACLVETVEPLSPAASAVFVGDLNKAGSGPGLLPKDLLISINGRLVGGMTEIGLDIELETSGAEMILLVSRYKFSDQLRVRIQKAERKDWDTIDISLNDDRLVDWTDIGSEEQRSGIDEVGQTELKEDSTGELTCSRHIADTQSDDGHSRLSPRCTRTISPVPPSCPTELVVEEILKELSQHEIALETRPQMGCQGLVPTLCSPTPNMASDPGRAQVSNSDSMTGTKGSLVTAEKEAAQIMAAGFAPINGESSRVHQTSLAFLANLPGDVSSTEVSTTGGVPLKSTDRLSPDEVSAHMAIKRSLSQDVNTSQFVKHSYGISPVQLHQDSWIDTRTNTNEQSQCSKQSSNEDKWEDDENAWVGCVCTKIHSKGVRVFWIQCDDCDTWYNVSDNCVGFSQQKAKQLEVWHCWACDHSNVEEKEVVPPSSSAKHVPAVSAEHHNGTPVFRRLDSSKPTKFRLPESEESPSALPAMPVTTRRRRSESQATQSSTTPSDQVFAEGAFVSVQQHAWPGVNNEAGIGQVLKRDKDEDGDVVYDIKYIVGGIKKGILAEYVRSHVF</sequence>
<dbReference type="KEGG" id="pti:PHATRDRAFT_43371"/>
<feature type="compositionally biased region" description="Polar residues" evidence="1">
    <location>
        <begin position="69"/>
        <end position="100"/>
    </location>
</feature>
<feature type="compositionally biased region" description="Polar residues" evidence="1">
    <location>
        <begin position="678"/>
        <end position="694"/>
    </location>
</feature>
<dbReference type="SUPFAM" id="SSF50156">
    <property type="entry name" value="PDZ domain-like"/>
    <property type="match status" value="1"/>
</dbReference>
<gene>
    <name evidence="2" type="ORF">PHATRDRAFT_43371</name>
</gene>
<dbReference type="EMBL" id="CM000606">
    <property type="protein sequence ID" value="EEC50713.1"/>
    <property type="molecule type" value="Genomic_DNA"/>
</dbReference>
<organism evidence="2 3">
    <name type="scientific">Phaeodactylum tricornutum (strain CCAP 1055/1)</name>
    <dbReference type="NCBI Taxonomy" id="556484"/>
    <lineage>
        <taxon>Eukaryota</taxon>
        <taxon>Sar</taxon>
        <taxon>Stramenopiles</taxon>
        <taxon>Ochrophyta</taxon>
        <taxon>Bacillariophyta</taxon>
        <taxon>Bacillariophyceae</taxon>
        <taxon>Bacillariophycidae</taxon>
        <taxon>Naviculales</taxon>
        <taxon>Phaeodactylaceae</taxon>
        <taxon>Phaeodactylum</taxon>
    </lineage>
</organism>
<dbReference type="OrthoDB" id="49651at2759"/>
<feature type="compositionally biased region" description="Polar residues" evidence="1">
    <location>
        <begin position="32"/>
        <end position="54"/>
    </location>
</feature>
<dbReference type="RefSeq" id="XP_002177899.1">
    <property type="nucleotide sequence ID" value="XM_002177863.1"/>
</dbReference>
<feature type="region of interest" description="Disordered" evidence="1">
    <location>
        <begin position="1"/>
        <end position="54"/>
    </location>
</feature>
<feature type="region of interest" description="Disordered" evidence="1">
    <location>
        <begin position="376"/>
        <end position="460"/>
    </location>
</feature>
<dbReference type="PaxDb" id="2850-Phatr43371"/>
<dbReference type="InterPro" id="IPR011011">
    <property type="entry name" value="Znf_FYVE_PHD"/>
</dbReference>
<evidence type="ECO:0000313" key="2">
    <source>
        <dbReference type="EMBL" id="EEC50713.1"/>
    </source>
</evidence>
<dbReference type="InParanoid" id="B7FS12"/>
<dbReference type="SUPFAM" id="SSF57903">
    <property type="entry name" value="FYVE/PHD zinc finger"/>
    <property type="match status" value="1"/>
</dbReference>
<accession>B7FS12</accession>
<feature type="compositionally biased region" description="Basic and acidic residues" evidence="1">
    <location>
        <begin position="556"/>
        <end position="577"/>
    </location>
</feature>
<dbReference type="GeneID" id="7197116"/>
<evidence type="ECO:0000256" key="1">
    <source>
        <dbReference type="SAM" id="MobiDB-lite"/>
    </source>
</evidence>
<protein>
    <recommendedName>
        <fullName evidence="4">PDZ domain-containing protein</fullName>
    </recommendedName>
</protein>
<proteinExistence type="predicted"/>
<feature type="compositionally biased region" description="Polar residues" evidence="1">
    <location>
        <begin position="1310"/>
        <end position="1320"/>
    </location>
</feature>
<evidence type="ECO:0000313" key="3">
    <source>
        <dbReference type="Proteomes" id="UP000000759"/>
    </source>
</evidence>
<feature type="compositionally biased region" description="Polar residues" evidence="1">
    <location>
        <begin position="541"/>
        <end position="555"/>
    </location>
</feature>
<dbReference type="CDD" id="cd15517">
    <property type="entry name" value="PHD_TCF19_like"/>
    <property type="match status" value="1"/>
</dbReference>
<name>B7FS12_PHATC</name>